<dbReference type="Pfam" id="PF01584">
    <property type="entry name" value="CheW"/>
    <property type="match status" value="1"/>
</dbReference>
<dbReference type="SMART" id="SM00260">
    <property type="entry name" value="CheW"/>
    <property type="match status" value="1"/>
</dbReference>
<dbReference type="Gene3D" id="2.30.30.40">
    <property type="entry name" value="SH3 Domains"/>
    <property type="match status" value="1"/>
</dbReference>
<dbReference type="PROSITE" id="PS50851">
    <property type="entry name" value="CHEW"/>
    <property type="match status" value="1"/>
</dbReference>
<reference evidence="2 3" key="1">
    <citation type="submission" date="2022-12" db="EMBL/GenBank/DDBJ databases">
        <title>Genome Sequence of Deinococcus aquaticus Type Strain PB314.</title>
        <authorList>
            <person name="Albert C."/>
            <person name="Hill J."/>
            <person name="Boren L."/>
            <person name="Scholz-Ng S."/>
            <person name="Fatema N."/>
            <person name="Grosso R."/>
            <person name="Soboslay E."/>
            <person name="Tuohy J."/>
        </authorList>
    </citation>
    <scope>NUCLEOTIDE SEQUENCE [LARGE SCALE GENOMIC DNA]</scope>
    <source>
        <strain evidence="2 3">PB-314</strain>
    </source>
</reference>
<evidence type="ECO:0000259" key="1">
    <source>
        <dbReference type="PROSITE" id="PS50851"/>
    </source>
</evidence>
<dbReference type="InterPro" id="IPR036061">
    <property type="entry name" value="CheW-like_dom_sf"/>
</dbReference>
<accession>A0ABY7V1S4</accession>
<dbReference type="EMBL" id="CP115165">
    <property type="protein sequence ID" value="WDA59070.1"/>
    <property type="molecule type" value="Genomic_DNA"/>
</dbReference>
<keyword evidence="3" id="KW-1185">Reference proteome</keyword>
<sequence length="129" mass="13272">MPDALLVRIQGERVALPLSGEQTIAELGPVAPLPNGEPLLLGLTTVQGRAVPLVNLAPLLTGAPAADEPRLMVLTSLEGDRVALLVNEVFGVTALPTPPVSSALLIDLPGGPLLNPAVLARELRDSLGQ</sequence>
<proteinExistence type="predicted"/>
<dbReference type="Gene3D" id="2.40.50.180">
    <property type="entry name" value="CheA-289, Domain 4"/>
    <property type="match status" value="1"/>
</dbReference>
<organism evidence="2 3">
    <name type="scientific">Deinococcus aquaticus</name>
    <dbReference type="NCBI Taxonomy" id="328692"/>
    <lineage>
        <taxon>Bacteria</taxon>
        <taxon>Thermotogati</taxon>
        <taxon>Deinococcota</taxon>
        <taxon>Deinococci</taxon>
        <taxon>Deinococcales</taxon>
        <taxon>Deinococcaceae</taxon>
        <taxon>Deinococcus</taxon>
    </lineage>
</organism>
<dbReference type="RefSeq" id="WP_273989374.1">
    <property type="nucleotide sequence ID" value="NZ_BAABQT010000001.1"/>
</dbReference>
<evidence type="ECO:0000313" key="3">
    <source>
        <dbReference type="Proteomes" id="UP001217044"/>
    </source>
</evidence>
<gene>
    <name evidence="2" type="ORF">M8445_02320</name>
</gene>
<protein>
    <submittedName>
        <fullName evidence="2">Chemotaxis protein CheW</fullName>
    </submittedName>
</protein>
<evidence type="ECO:0000313" key="2">
    <source>
        <dbReference type="EMBL" id="WDA59070.1"/>
    </source>
</evidence>
<name>A0ABY7V1S4_9DEIO</name>
<dbReference type="Proteomes" id="UP001217044">
    <property type="component" value="Chromosome"/>
</dbReference>
<feature type="domain" description="CheW-like" evidence="1">
    <location>
        <begin position="1"/>
        <end position="129"/>
    </location>
</feature>
<dbReference type="SUPFAM" id="SSF50341">
    <property type="entry name" value="CheW-like"/>
    <property type="match status" value="1"/>
</dbReference>
<dbReference type="InterPro" id="IPR002545">
    <property type="entry name" value="CheW-lke_dom"/>
</dbReference>